<dbReference type="AlphaFoldDB" id="A0A2M7BDT9"/>
<gene>
    <name evidence="5" type="ORF">COS54_01185</name>
</gene>
<evidence type="ECO:0000313" key="6">
    <source>
        <dbReference type="Proteomes" id="UP000229631"/>
    </source>
</evidence>
<dbReference type="Pfam" id="PF00132">
    <property type="entry name" value="Hexapep"/>
    <property type="match status" value="1"/>
</dbReference>
<evidence type="ECO:0000256" key="2">
    <source>
        <dbReference type="ARBA" id="ARBA00022679"/>
    </source>
</evidence>
<dbReference type="GO" id="GO:0005829">
    <property type="term" value="C:cytosol"/>
    <property type="evidence" value="ECO:0007669"/>
    <property type="project" value="TreeGrafter"/>
</dbReference>
<accession>A0A2M7BDT9</accession>
<sequence length="184" mass="20395">MFKKITRRINAIILEFCLMLLRWVGFIPFHCCRRFFYRLFGMKIGKGSTIHMWANFFNPSGIILGEDTIIGDHSFLDGRATLKIGSHTDIASQVLIYNSEHDLASEHFRAVIAPVEIGNYVFIGPRAIILPGVKIGDGAAVAAGAVVTKNVEPFKIVGGVPAKEIGERTLKDPHYLLGRPALFQ</sequence>
<evidence type="ECO:0000256" key="3">
    <source>
        <dbReference type="ARBA" id="ARBA00022737"/>
    </source>
</evidence>
<keyword evidence="4" id="KW-0812">Transmembrane</keyword>
<dbReference type="Proteomes" id="UP000229631">
    <property type="component" value="Unassembled WGS sequence"/>
</dbReference>
<dbReference type="InterPro" id="IPR001451">
    <property type="entry name" value="Hexapep"/>
</dbReference>
<dbReference type="SUPFAM" id="SSF51161">
    <property type="entry name" value="Trimeric LpxA-like enzymes"/>
    <property type="match status" value="1"/>
</dbReference>
<dbReference type="PANTHER" id="PTHR23416">
    <property type="entry name" value="SIALIC ACID SYNTHASE-RELATED"/>
    <property type="match status" value="1"/>
</dbReference>
<evidence type="ECO:0000313" key="5">
    <source>
        <dbReference type="EMBL" id="PIV01257.1"/>
    </source>
</evidence>
<protein>
    <submittedName>
        <fullName evidence="5">Acyltransferase</fullName>
    </submittedName>
</protein>
<dbReference type="Gene3D" id="2.160.10.10">
    <property type="entry name" value="Hexapeptide repeat proteins"/>
    <property type="match status" value="1"/>
</dbReference>
<dbReference type="InterPro" id="IPR018357">
    <property type="entry name" value="Hexapep_transf_CS"/>
</dbReference>
<comment type="caution">
    <text evidence="5">The sequence shown here is derived from an EMBL/GenBank/DDBJ whole genome shotgun (WGS) entry which is preliminary data.</text>
</comment>
<keyword evidence="4" id="KW-1133">Transmembrane helix</keyword>
<dbReference type="CDD" id="cd04647">
    <property type="entry name" value="LbH_MAT_like"/>
    <property type="match status" value="1"/>
</dbReference>
<dbReference type="PANTHER" id="PTHR23416:SF23">
    <property type="entry name" value="ACETYLTRANSFERASE C18B11.09C-RELATED"/>
    <property type="match status" value="1"/>
</dbReference>
<name>A0A2M7BDT9_9BACT</name>
<evidence type="ECO:0000256" key="1">
    <source>
        <dbReference type="ARBA" id="ARBA00007274"/>
    </source>
</evidence>
<dbReference type="PROSITE" id="PS00101">
    <property type="entry name" value="HEXAPEP_TRANSFERASES"/>
    <property type="match status" value="1"/>
</dbReference>
<keyword evidence="3" id="KW-0677">Repeat</keyword>
<comment type="similarity">
    <text evidence="1">Belongs to the transferase hexapeptide repeat family.</text>
</comment>
<dbReference type="InterPro" id="IPR011004">
    <property type="entry name" value="Trimer_LpxA-like_sf"/>
</dbReference>
<dbReference type="EMBL" id="PEVC01000025">
    <property type="protein sequence ID" value="PIV01257.1"/>
    <property type="molecule type" value="Genomic_DNA"/>
</dbReference>
<feature type="transmembrane region" description="Helical" evidence="4">
    <location>
        <begin position="12"/>
        <end position="29"/>
    </location>
</feature>
<reference evidence="6" key="1">
    <citation type="submission" date="2017-09" db="EMBL/GenBank/DDBJ databases">
        <title>Depth-based differentiation of microbial function through sediment-hosted aquifers and enrichment of novel symbionts in the deep terrestrial subsurface.</title>
        <authorList>
            <person name="Probst A.J."/>
            <person name="Ladd B."/>
            <person name="Jarett J.K."/>
            <person name="Geller-Mcgrath D.E."/>
            <person name="Sieber C.M.K."/>
            <person name="Emerson J.B."/>
            <person name="Anantharaman K."/>
            <person name="Thomas B.C."/>
            <person name="Malmstrom R."/>
            <person name="Stieglmeier M."/>
            <person name="Klingl A."/>
            <person name="Woyke T."/>
            <person name="Ryan C.M."/>
            <person name="Banfield J.F."/>
        </authorList>
    </citation>
    <scope>NUCLEOTIDE SEQUENCE [LARGE SCALE GENOMIC DNA]</scope>
</reference>
<dbReference type="InterPro" id="IPR051159">
    <property type="entry name" value="Hexapeptide_acetyltransf"/>
</dbReference>
<proteinExistence type="inferred from homology"/>
<keyword evidence="4" id="KW-0472">Membrane</keyword>
<organism evidence="5 6">
    <name type="scientific">Candidatus Shapirobacteria bacterium CG03_land_8_20_14_0_80_39_12</name>
    <dbReference type="NCBI Taxonomy" id="1974879"/>
    <lineage>
        <taxon>Bacteria</taxon>
        <taxon>Candidatus Shapironibacteriota</taxon>
    </lineage>
</organism>
<dbReference type="GO" id="GO:0008374">
    <property type="term" value="F:O-acyltransferase activity"/>
    <property type="evidence" value="ECO:0007669"/>
    <property type="project" value="TreeGrafter"/>
</dbReference>
<evidence type="ECO:0000256" key="4">
    <source>
        <dbReference type="SAM" id="Phobius"/>
    </source>
</evidence>
<keyword evidence="2 5" id="KW-0808">Transferase</keyword>
<keyword evidence="5" id="KW-0012">Acyltransferase</keyword>